<evidence type="ECO:0000313" key="2">
    <source>
        <dbReference type="EMBL" id="WRL45815.1"/>
    </source>
</evidence>
<gene>
    <name evidence="2" type="ORF">U5817_21850</name>
</gene>
<dbReference type="PROSITE" id="PS51318">
    <property type="entry name" value="TAT"/>
    <property type="match status" value="1"/>
</dbReference>
<dbReference type="Gene3D" id="3.30.365.10">
    <property type="entry name" value="Aldehyde oxidase/xanthine dehydrogenase, molybdopterin binding domain"/>
    <property type="match status" value="4"/>
</dbReference>
<dbReference type="RefSeq" id="WP_407278806.1">
    <property type="nucleotide sequence ID" value="NZ_CP141259.1"/>
</dbReference>
<dbReference type="SUPFAM" id="SSF56003">
    <property type="entry name" value="Molybdenum cofactor-binding domain"/>
    <property type="match status" value="2"/>
</dbReference>
<dbReference type="Gene3D" id="3.90.1170.50">
    <property type="entry name" value="Aldehyde oxidase/xanthine dehydrogenase, a/b hammerhead"/>
    <property type="match status" value="1"/>
</dbReference>
<reference evidence="2 3" key="1">
    <citation type="submission" date="2023-12" db="EMBL/GenBank/DDBJ databases">
        <title>A. evansii MAY27, complete genome.</title>
        <authorList>
            <person name="Wang Y."/>
        </authorList>
    </citation>
    <scope>NUCLEOTIDE SEQUENCE [LARGE SCALE GENOMIC DNA]</scope>
    <source>
        <strain evidence="2 3">MAY27</strain>
    </source>
</reference>
<sequence length="731" mass="77800">MKTRIENVSRRDFLKAGAGLTLGLVLPGTGSALAAAAKESHRSEATFAPNAFVRIGTDNRVTVVAKHLEMGQGTYTGLATLVAEELDADWAQVQVEGAPADAKRYNNLLWGPSQGTGGSTAIANSFEQMRHAGASARAMLVQAAAARWKVPAGEIRVKAGVVSHAKSGRKAAFGELAEAAAKQPVPQDVRLKDPKDFTLIGRHVPRKDSVEKTTGRARFTQDVKLPGMLVAVVAHPPRFGTTVRAVDERAARAVPGVVRVVRIPQGVAVLARDYWTAKKGRDALQIDWDDSAAYRGSSEQIFADYRQLAATPGLVARSDGDTDKALAGGAKALEAEYAFPYLAHAPMEPLNCVMRLDAQGCEVWNGEQFQTGDQFTLAAFFGLQPEQVKLNMLFAGGSFGRRANPAADYVLETAHIVKAIRGEAPVKLVWSREDDMRAGYYRPLYLHRLRAALDAQGKPLAWSQRVVGQSIIAGTPFESAMVKDGIDATSVEGAANLPYAIPNLQVELHTTSTDVKVPVLWWRSVGSTHTAFAAEVFLDELATAAGADPVAYRLDLLGAHPRHAGVLKLAADKAGWSKPLAPAKTGKRGRGVAVHESFNSYVAQVVEVTVADDGSFKVDRVVCAVDCGIAVNPDVIRAQMEGGIGFGLSAALSGAITLKDGVVEQSNFHDYPVLRIDQMPAVEVHIVPSAAKPTGVGEPGVPPIAPALVNALYAATGKRIRTLPIGEQLKA</sequence>
<dbReference type="SMART" id="SM01008">
    <property type="entry name" value="Ald_Xan_dh_C"/>
    <property type="match status" value="1"/>
</dbReference>
<organism evidence="2 3">
    <name type="scientific">Aromatoleum evansii</name>
    <name type="common">Azoarcus evansii</name>
    <dbReference type="NCBI Taxonomy" id="59406"/>
    <lineage>
        <taxon>Bacteria</taxon>
        <taxon>Pseudomonadati</taxon>
        <taxon>Pseudomonadota</taxon>
        <taxon>Betaproteobacteria</taxon>
        <taxon>Rhodocyclales</taxon>
        <taxon>Rhodocyclaceae</taxon>
        <taxon>Aromatoleum</taxon>
    </lineage>
</organism>
<dbReference type="InterPro" id="IPR008274">
    <property type="entry name" value="AldOxase/xan_DH_MoCoBD1"/>
</dbReference>
<dbReference type="PIRSF" id="PIRSF036389">
    <property type="entry name" value="IOR_B"/>
    <property type="match status" value="1"/>
</dbReference>
<protein>
    <submittedName>
        <fullName evidence="2">Xanthine dehydrogenase family protein molybdopterin-binding subunit</fullName>
    </submittedName>
</protein>
<dbReference type="EMBL" id="CP141259">
    <property type="protein sequence ID" value="WRL45815.1"/>
    <property type="molecule type" value="Genomic_DNA"/>
</dbReference>
<dbReference type="InterPro" id="IPR037165">
    <property type="entry name" value="AldOxase/xan_DH_Mopterin-bd_sf"/>
</dbReference>
<feature type="domain" description="Aldehyde oxidase/xanthine dehydrogenase a/b hammerhead" evidence="1">
    <location>
        <begin position="214"/>
        <end position="292"/>
    </location>
</feature>
<dbReference type="InterPro" id="IPR000674">
    <property type="entry name" value="Ald_Oxase/Xan_DH_a/b"/>
</dbReference>
<dbReference type="PANTHER" id="PTHR47495">
    <property type="entry name" value="ALDEHYDE DEHYDROGENASE"/>
    <property type="match status" value="1"/>
</dbReference>
<keyword evidence="3" id="KW-1185">Reference proteome</keyword>
<name>A0ABZ1AK15_AROEV</name>
<dbReference type="InterPro" id="IPR012368">
    <property type="entry name" value="OxRdtase_Mopterin-bd_su_IorB"/>
</dbReference>
<dbReference type="Pfam" id="PF20256">
    <property type="entry name" value="MoCoBD_2"/>
    <property type="match status" value="2"/>
</dbReference>
<dbReference type="PANTHER" id="PTHR47495:SF2">
    <property type="entry name" value="ALDEHYDE DEHYDROGENASE"/>
    <property type="match status" value="1"/>
</dbReference>
<dbReference type="Proteomes" id="UP001626593">
    <property type="component" value="Chromosome"/>
</dbReference>
<evidence type="ECO:0000259" key="1">
    <source>
        <dbReference type="SMART" id="SM01008"/>
    </source>
</evidence>
<proteinExistence type="predicted"/>
<accession>A0ABZ1AK15</accession>
<dbReference type="Pfam" id="PF02738">
    <property type="entry name" value="MoCoBD_1"/>
    <property type="match status" value="1"/>
</dbReference>
<dbReference type="InterPro" id="IPR046867">
    <property type="entry name" value="AldOxase/xan_DH_MoCoBD2"/>
</dbReference>
<evidence type="ECO:0000313" key="3">
    <source>
        <dbReference type="Proteomes" id="UP001626593"/>
    </source>
</evidence>
<dbReference type="InterPro" id="IPR052516">
    <property type="entry name" value="N-heterocyclic_Hydroxylase"/>
</dbReference>
<dbReference type="InterPro" id="IPR006311">
    <property type="entry name" value="TAT_signal"/>
</dbReference>